<evidence type="ECO:0000256" key="1">
    <source>
        <dbReference type="SAM" id="Phobius"/>
    </source>
</evidence>
<accession>A0A078AYN5</accession>
<dbReference type="InParanoid" id="A0A078AYN5"/>
<keyword evidence="3" id="KW-1185">Reference proteome</keyword>
<sequence>MEVCNQKSTIICSLTTNIVLGSIFYYYTFIVEKDEKCLATYISNTPQSLQLKNGRDIVDVSQNFDQVLKLYFWSIVVNVIQDILRLFFFSWDNRKIKNTILMLSLAYLVQLYAFVMNNIYRLRHEGMVCSGDYQTDEQKNEEFFKLTYIEQRGQFLWVFLIVNWTMVACGLCILLLCLAQSDSFVLLNVMQGLCV</sequence>
<feature type="transmembrane region" description="Helical" evidence="1">
    <location>
        <begin position="100"/>
        <end position="120"/>
    </location>
</feature>
<dbReference type="Proteomes" id="UP000039865">
    <property type="component" value="Unassembled WGS sequence"/>
</dbReference>
<reference evidence="2 3" key="1">
    <citation type="submission" date="2014-06" db="EMBL/GenBank/DDBJ databases">
        <authorList>
            <person name="Swart Estienne"/>
        </authorList>
    </citation>
    <scope>NUCLEOTIDE SEQUENCE [LARGE SCALE GENOMIC DNA]</scope>
    <source>
        <strain evidence="2 3">130c</strain>
    </source>
</reference>
<keyword evidence="1" id="KW-0472">Membrane</keyword>
<evidence type="ECO:0008006" key="4">
    <source>
        <dbReference type="Google" id="ProtNLM"/>
    </source>
</evidence>
<evidence type="ECO:0000313" key="3">
    <source>
        <dbReference type="Proteomes" id="UP000039865"/>
    </source>
</evidence>
<dbReference type="AlphaFoldDB" id="A0A078AYN5"/>
<proteinExistence type="predicted"/>
<keyword evidence="1" id="KW-1133">Transmembrane helix</keyword>
<evidence type="ECO:0000313" key="2">
    <source>
        <dbReference type="EMBL" id="CDW87545.1"/>
    </source>
</evidence>
<keyword evidence="1" id="KW-0812">Transmembrane</keyword>
<dbReference type="EMBL" id="CCKQ01015715">
    <property type="protein sequence ID" value="CDW87545.1"/>
    <property type="molecule type" value="Genomic_DNA"/>
</dbReference>
<protein>
    <recommendedName>
        <fullName evidence="4">Transmembrane protein</fullName>
    </recommendedName>
</protein>
<organism evidence="2 3">
    <name type="scientific">Stylonychia lemnae</name>
    <name type="common">Ciliate</name>
    <dbReference type="NCBI Taxonomy" id="5949"/>
    <lineage>
        <taxon>Eukaryota</taxon>
        <taxon>Sar</taxon>
        <taxon>Alveolata</taxon>
        <taxon>Ciliophora</taxon>
        <taxon>Intramacronucleata</taxon>
        <taxon>Spirotrichea</taxon>
        <taxon>Stichotrichia</taxon>
        <taxon>Sporadotrichida</taxon>
        <taxon>Oxytrichidae</taxon>
        <taxon>Stylonychinae</taxon>
        <taxon>Stylonychia</taxon>
    </lineage>
</organism>
<gene>
    <name evidence="2" type="primary">Contig13179.g14052</name>
    <name evidence="2" type="ORF">STYLEM_16651</name>
</gene>
<name>A0A078AYN5_STYLE</name>
<feature type="transmembrane region" description="Helical" evidence="1">
    <location>
        <begin position="155"/>
        <end position="178"/>
    </location>
</feature>